<keyword evidence="1" id="KW-0472">Membrane</keyword>
<feature type="transmembrane region" description="Helical" evidence="1">
    <location>
        <begin position="158"/>
        <end position="177"/>
    </location>
</feature>
<feature type="transmembrane region" description="Helical" evidence="1">
    <location>
        <begin position="125"/>
        <end position="146"/>
    </location>
</feature>
<keyword evidence="4" id="KW-1185">Reference proteome</keyword>
<dbReference type="AlphaFoldDB" id="A0A317F2T4"/>
<feature type="domain" description="CAAX prenyl protease 2/Lysostaphin resistance protein A-like" evidence="2">
    <location>
        <begin position="127"/>
        <end position="219"/>
    </location>
</feature>
<dbReference type="OrthoDB" id="324900at2"/>
<feature type="transmembrane region" description="Helical" evidence="1">
    <location>
        <begin position="91"/>
        <end position="113"/>
    </location>
</feature>
<organism evidence="3 4">
    <name type="scientific">Pedobacter paludis</name>
    <dbReference type="NCBI Taxonomy" id="2203212"/>
    <lineage>
        <taxon>Bacteria</taxon>
        <taxon>Pseudomonadati</taxon>
        <taxon>Bacteroidota</taxon>
        <taxon>Sphingobacteriia</taxon>
        <taxon>Sphingobacteriales</taxon>
        <taxon>Sphingobacteriaceae</taxon>
        <taxon>Pedobacter</taxon>
    </lineage>
</organism>
<feature type="transmembrane region" description="Helical" evidence="1">
    <location>
        <begin position="12"/>
        <end position="36"/>
    </location>
</feature>
<evidence type="ECO:0000259" key="2">
    <source>
        <dbReference type="Pfam" id="PF02517"/>
    </source>
</evidence>
<protein>
    <submittedName>
        <fullName evidence="3">CPBP family intramembrane metalloprotease</fullName>
    </submittedName>
</protein>
<feature type="transmembrane region" description="Helical" evidence="1">
    <location>
        <begin position="210"/>
        <end position="230"/>
    </location>
</feature>
<keyword evidence="3" id="KW-0645">Protease</keyword>
<proteinExistence type="predicted"/>
<dbReference type="PANTHER" id="PTHR39430">
    <property type="entry name" value="MEMBRANE-ASSOCIATED PROTEASE-RELATED"/>
    <property type="match status" value="1"/>
</dbReference>
<dbReference type="PANTHER" id="PTHR39430:SF1">
    <property type="entry name" value="PROTEASE"/>
    <property type="match status" value="1"/>
</dbReference>
<name>A0A317F2T4_9SPHI</name>
<keyword evidence="1" id="KW-1133">Transmembrane helix</keyword>
<keyword evidence="1" id="KW-0812">Transmembrane</keyword>
<keyword evidence="3" id="KW-0378">Hydrolase</keyword>
<feature type="transmembrane region" description="Helical" evidence="1">
    <location>
        <begin position="48"/>
        <end position="70"/>
    </location>
</feature>
<evidence type="ECO:0000256" key="1">
    <source>
        <dbReference type="SAM" id="Phobius"/>
    </source>
</evidence>
<dbReference type="Proteomes" id="UP000245391">
    <property type="component" value="Unassembled WGS sequence"/>
</dbReference>
<dbReference type="EMBL" id="QGNY01000003">
    <property type="protein sequence ID" value="PWS31796.1"/>
    <property type="molecule type" value="Genomic_DNA"/>
</dbReference>
<reference evidence="4" key="1">
    <citation type="submission" date="2018-05" db="EMBL/GenBank/DDBJ databases">
        <title>Pedobacter paludis sp. nov., isolated from wetland soil.</title>
        <authorList>
            <person name="Zhang Y."/>
        </authorList>
    </citation>
    <scope>NUCLEOTIDE SEQUENCE [LARGE SCALE GENOMIC DNA]</scope>
    <source>
        <strain evidence="4">R-8</strain>
    </source>
</reference>
<keyword evidence="3" id="KW-0482">Metalloprotease</keyword>
<dbReference type="RefSeq" id="WP_109929268.1">
    <property type="nucleotide sequence ID" value="NZ_QGNY01000003.1"/>
</dbReference>
<accession>A0A317F2T4</accession>
<evidence type="ECO:0000313" key="4">
    <source>
        <dbReference type="Proteomes" id="UP000245391"/>
    </source>
</evidence>
<dbReference type="GO" id="GO:0008237">
    <property type="term" value="F:metallopeptidase activity"/>
    <property type="evidence" value="ECO:0007669"/>
    <property type="project" value="UniProtKB-KW"/>
</dbReference>
<feature type="transmembrane region" description="Helical" evidence="1">
    <location>
        <begin position="183"/>
        <end position="203"/>
    </location>
</feature>
<dbReference type="Pfam" id="PF02517">
    <property type="entry name" value="Rce1-like"/>
    <property type="match status" value="1"/>
</dbReference>
<dbReference type="GO" id="GO:0080120">
    <property type="term" value="P:CAAX-box protein maturation"/>
    <property type="evidence" value="ECO:0007669"/>
    <property type="project" value="UniProtKB-ARBA"/>
</dbReference>
<feature type="transmembrane region" description="Helical" evidence="1">
    <location>
        <begin position="250"/>
        <end position="275"/>
    </location>
</feature>
<dbReference type="GO" id="GO:0006508">
    <property type="term" value="P:proteolysis"/>
    <property type="evidence" value="ECO:0007669"/>
    <property type="project" value="UniProtKB-KW"/>
</dbReference>
<evidence type="ECO:0000313" key="3">
    <source>
        <dbReference type="EMBL" id="PWS31796.1"/>
    </source>
</evidence>
<dbReference type="InterPro" id="IPR003675">
    <property type="entry name" value="Rce1/LyrA-like_dom"/>
</dbReference>
<sequence length="283" mass="33103">MNHKHIKEIGWIRVIQIIIPYILIVGSFQLLAYFILGLNIENNLQEKTIFQKLIIVLFTFLGTLIVIGLFRKYIDKKTFKSLGFENILRNDIYLGLLTGFFIMSFSFLMLLFFNQIYFVKFDFDFSKIIFSFLIFSLVAVTEELLIRGYILNNLMVSINKYLALAISATIFSLMHVANDDYGWFPAIELFISGIFLGISYIYTKNLVFPIVFHFSWNFFQGTVFGFNVSGNRSYSMLHQSRLHDNIWNGGAFGFEGSIFSIVAQIIMAMLIYLYWRKYRNVFQ</sequence>
<dbReference type="GO" id="GO:0004175">
    <property type="term" value="F:endopeptidase activity"/>
    <property type="evidence" value="ECO:0007669"/>
    <property type="project" value="UniProtKB-ARBA"/>
</dbReference>
<gene>
    <name evidence="3" type="ORF">DF947_08330</name>
</gene>
<comment type="caution">
    <text evidence="3">The sequence shown here is derived from an EMBL/GenBank/DDBJ whole genome shotgun (WGS) entry which is preliminary data.</text>
</comment>